<dbReference type="InterPro" id="IPR050563">
    <property type="entry name" value="4-hydroxybenzoyl-CoA_TE"/>
</dbReference>
<keyword evidence="2" id="KW-0378">Hydrolase</keyword>
<dbReference type="Pfam" id="PF13279">
    <property type="entry name" value="4HBT_2"/>
    <property type="match status" value="1"/>
</dbReference>
<evidence type="ECO:0000256" key="2">
    <source>
        <dbReference type="ARBA" id="ARBA00022801"/>
    </source>
</evidence>
<dbReference type="GeneID" id="91308488"/>
<dbReference type="RefSeq" id="WP_064730562.1">
    <property type="nucleotide sequence ID" value="NZ_BMRX01000007.1"/>
</dbReference>
<name>A0A191V5Q6_9ACTN</name>
<comment type="similarity">
    <text evidence="1">Belongs to the 4-hydroxybenzoyl-CoA thioesterase family.</text>
</comment>
<dbReference type="SUPFAM" id="SSF54637">
    <property type="entry name" value="Thioesterase/thiol ester dehydrase-isomerase"/>
    <property type="match status" value="1"/>
</dbReference>
<dbReference type="Proteomes" id="UP000078468">
    <property type="component" value="Chromosome"/>
</dbReference>
<evidence type="ECO:0000256" key="1">
    <source>
        <dbReference type="ARBA" id="ARBA00005953"/>
    </source>
</evidence>
<accession>A0A191V5Q6</accession>
<proteinExistence type="inferred from homology"/>
<dbReference type="GO" id="GO:0047617">
    <property type="term" value="F:fatty acyl-CoA hydrolase activity"/>
    <property type="evidence" value="ECO:0007669"/>
    <property type="project" value="TreeGrafter"/>
</dbReference>
<dbReference type="KEGG" id="spav:Spa2297_26680"/>
<dbReference type="CDD" id="cd00586">
    <property type="entry name" value="4HBT"/>
    <property type="match status" value="1"/>
</dbReference>
<dbReference type="PANTHER" id="PTHR31793">
    <property type="entry name" value="4-HYDROXYBENZOYL-COA THIOESTERASE FAMILY MEMBER"/>
    <property type="match status" value="1"/>
</dbReference>
<protein>
    <submittedName>
        <fullName evidence="3">Uncharacterized protein</fullName>
    </submittedName>
</protein>
<gene>
    <name evidence="3" type="ORF">Spa2297_26680</name>
</gene>
<evidence type="ECO:0000313" key="3">
    <source>
        <dbReference type="EMBL" id="ANJ10242.1"/>
    </source>
</evidence>
<dbReference type="AlphaFoldDB" id="A0A191V5Q6"/>
<dbReference type="EMBL" id="CP015866">
    <property type="protein sequence ID" value="ANJ10242.1"/>
    <property type="molecule type" value="Genomic_DNA"/>
</dbReference>
<sequence>MTTATPPLLEHVCEVALRPNDFDRAGHLNNSVYLQLLETGRWEWGIAHGVDARADTLVAMVLQLHLDYLRSVDWDPVGRVVVRTSLAEHSPYSFSLAQNVELRDGTVAARGRVRLALVDPHTKRAHRVDLGAMPARPESPA</sequence>
<reference evidence="3 4" key="1">
    <citation type="submission" date="2016-05" db="EMBL/GenBank/DDBJ databases">
        <title>Non-Contiguous Finished Genome Sequence of Streptomyces parvulus 2297 Integrated Site-Specifically with Actinophage R4.</title>
        <authorList>
            <person name="Nishizawa T."/>
            <person name="Miura T."/>
            <person name="Harada C."/>
            <person name="Guo Y."/>
            <person name="Narisawa K."/>
            <person name="Ohta H."/>
            <person name="Takahashi H."/>
            <person name="Shirai M."/>
        </authorList>
    </citation>
    <scope>NUCLEOTIDE SEQUENCE [LARGE SCALE GENOMIC DNA]</scope>
    <source>
        <strain evidence="3 4">2297</strain>
    </source>
</reference>
<dbReference type="Gene3D" id="3.10.129.10">
    <property type="entry name" value="Hotdog Thioesterase"/>
    <property type="match status" value="1"/>
</dbReference>
<evidence type="ECO:0000313" key="4">
    <source>
        <dbReference type="Proteomes" id="UP000078468"/>
    </source>
</evidence>
<dbReference type="InterPro" id="IPR029069">
    <property type="entry name" value="HotDog_dom_sf"/>
</dbReference>
<dbReference type="PANTHER" id="PTHR31793:SF27">
    <property type="entry name" value="NOVEL THIOESTERASE SUPERFAMILY DOMAIN AND SAPOSIN A-TYPE DOMAIN CONTAINING PROTEIN (0610012H03RIK)"/>
    <property type="match status" value="1"/>
</dbReference>
<organism evidence="3 4">
    <name type="scientific">Streptomyces parvulus</name>
    <dbReference type="NCBI Taxonomy" id="146923"/>
    <lineage>
        <taxon>Bacteria</taxon>
        <taxon>Bacillati</taxon>
        <taxon>Actinomycetota</taxon>
        <taxon>Actinomycetes</taxon>
        <taxon>Kitasatosporales</taxon>
        <taxon>Streptomycetaceae</taxon>
        <taxon>Streptomyces</taxon>
    </lineage>
</organism>